<comment type="cofactor">
    <cofactor evidence="6">
        <name>Mg(2+)</name>
        <dbReference type="ChEBI" id="CHEBI:18420"/>
    </cofactor>
</comment>
<dbReference type="InterPro" id="IPR000836">
    <property type="entry name" value="PRTase_dom"/>
</dbReference>
<evidence type="ECO:0000256" key="6">
    <source>
        <dbReference type="HAMAP-Rule" id="MF_01208"/>
    </source>
</evidence>
<dbReference type="Pfam" id="PF00156">
    <property type="entry name" value="Pribosyltran"/>
    <property type="match status" value="1"/>
</dbReference>
<evidence type="ECO:0000256" key="2">
    <source>
        <dbReference type="ARBA" id="ARBA00011971"/>
    </source>
</evidence>
<dbReference type="AlphaFoldDB" id="A0A3S9N0T8"/>
<evidence type="ECO:0000259" key="7">
    <source>
        <dbReference type="Pfam" id="PF00156"/>
    </source>
</evidence>
<evidence type="ECO:0000256" key="1">
    <source>
        <dbReference type="ARBA" id="ARBA00004889"/>
    </source>
</evidence>
<keyword evidence="3 6" id="KW-0328">Glycosyltransferase</keyword>
<dbReference type="UniPathway" id="UPA00070">
    <property type="reaction ID" value="UER00119"/>
</dbReference>
<sequence>MVRNKNTAAKTAELLLQIKAIKLQPQDPFTWASGWQSPIYCDNRITLSYPSIRNFLREQLANQIEELYGKPDVIAGVATGAIGIGMLVADYMNLPFVYVRPEAKKHGRKNQVEGHLQAGQKVVVVEDLISTGMSSLNAVTALKEAGAQIKGMVALFSYGFDFATDNFKQAEVELTTLSDYKHLIQTAQEAGHFNDNDLQLLSSWRDDPANWSNSK</sequence>
<dbReference type="EC" id="2.4.2.10" evidence="2 6"/>
<feature type="binding site" evidence="6">
    <location>
        <position position="104"/>
    </location>
    <ligand>
        <name>5-phospho-alpha-D-ribose 1-diphosphate</name>
        <dbReference type="ChEBI" id="CHEBI:58017"/>
        <note>ligand shared between dimeric partners</note>
    </ligand>
</feature>
<dbReference type="InterPro" id="IPR023031">
    <property type="entry name" value="OPRT"/>
</dbReference>
<gene>
    <name evidence="6" type="primary">pyrE</name>
    <name evidence="8" type="ORF">EJ995_12595</name>
</gene>
<dbReference type="NCBIfam" id="TIGR00336">
    <property type="entry name" value="pyrE"/>
    <property type="match status" value="1"/>
</dbReference>
<dbReference type="InterPro" id="IPR004467">
    <property type="entry name" value="Or_phspho_trans_dom"/>
</dbReference>
<comment type="caution">
    <text evidence="6">Lacks conserved residue(s) required for the propagation of feature annotation.</text>
</comment>
<evidence type="ECO:0000256" key="5">
    <source>
        <dbReference type="ARBA" id="ARBA00022975"/>
    </source>
</evidence>
<dbReference type="Proteomes" id="UP000279600">
    <property type="component" value="Chromosome"/>
</dbReference>
<organism evidence="8 9">
    <name type="scientific">Nonlabens ponticola</name>
    <dbReference type="NCBI Taxonomy" id="2496866"/>
    <lineage>
        <taxon>Bacteria</taxon>
        <taxon>Pseudomonadati</taxon>
        <taxon>Bacteroidota</taxon>
        <taxon>Flavobacteriia</taxon>
        <taxon>Flavobacteriales</taxon>
        <taxon>Flavobacteriaceae</taxon>
        <taxon>Nonlabens</taxon>
    </lineage>
</organism>
<dbReference type="GO" id="GO:0019856">
    <property type="term" value="P:pyrimidine nucleobase biosynthetic process"/>
    <property type="evidence" value="ECO:0007669"/>
    <property type="project" value="TreeGrafter"/>
</dbReference>
<dbReference type="EMBL" id="CP034549">
    <property type="protein sequence ID" value="AZQ45027.1"/>
    <property type="molecule type" value="Genomic_DNA"/>
</dbReference>
<keyword evidence="6" id="KW-0460">Magnesium</keyword>
<feature type="binding site" evidence="6">
    <location>
        <position position="100"/>
    </location>
    <ligand>
        <name>5-phospho-alpha-D-ribose 1-diphosphate</name>
        <dbReference type="ChEBI" id="CHEBI:58017"/>
        <note>ligand shared between dimeric partners</note>
    </ligand>
</feature>
<comment type="catalytic activity">
    <reaction evidence="6">
        <text>orotidine 5'-phosphate + diphosphate = orotate + 5-phospho-alpha-D-ribose 1-diphosphate</text>
        <dbReference type="Rhea" id="RHEA:10380"/>
        <dbReference type="ChEBI" id="CHEBI:30839"/>
        <dbReference type="ChEBI" id="CHEBI:33019"/>
        <dbReference type="ChEBI" id="CHEBI:57538"/>
        <dbReference type="ChEBI" id="CHEBI:58017"/>
        <dbReference type="EC" id="2.4.2.10"/>
    </reaction>
</comment>
<feature type="binding site" evidence="6">
    <location>
        <position position="106"/>
    </location>
    <ligand>
        <name>5-phospho-alpha-D-ribose 1-diphosphate</name>
        <dbReference type="ChEBI" id="CHEBI:58017"/>
        <note>ligand shared between dimeric partners</note>
    </ligand>
</feature>
<dbReference type="Gene3D" id="3.40.50.2020">
    <property type="match status" value="1"/>
</dbReference>
<evidence type="ECO:0000256" key="4">
    <source>
        <dbReference type="ARBA" id="ARBA00022679"/>
    </source>
</evidence>
<keyword evidence="5 6" id="KW-0665">Pyrimidine biosynthesis</keyword>
<evidence type="ECO:0000313" key="9">
    <source>
        <dbReference type="Proteomes" id="UP000279600"/>
    </source>
</evidence>
<dbReference type="KEGG" id="noj:EJ995_12595"/>
<comment type="pathway">
    <text evidence="1 6">Pyrimidine metabolism; UMP biosynthesis via de novo pathway; UMP from orotate: step 1/2.</text>
</comment>
<protein>
    <recommendedName>
        <fullName evidence="2 6">Orotate phosphoribosyltransferase</fullName>
        <shortName evidence="6">OPRT</shortName>
        <shortName evidence="6">OPRTase</shortName>
        <ecNumber evidence="2 6">2.4.2.10</ecNumber>
    </recommendedName>
</protein>
<dbReference type="SUPFAM" id="SSF53271">
    <property type="entry name" value="PRTase-like"/>
    <property type="match status" value="1"/>
</dbReference>
<dbReference type="InterPro" id="IPR029057">
    <property type="entry name" value="PRTase-like"/>
</dbReference>
<accession>A0A3S9N0T8</accession>
<evidence type="ECO:0000256" key="3">
    <source>
        <dbReference type="ARBA" id="ARBA00022676"/>
    </source>
</evidence>
<comment type="similarity">
    <text evidence="6">Belongs to the purine/pyrimidine phosphoribosyltransferase family. PyrE subfamily.</text>
</comment>
<dbReference type="GO" id="GO:0044205">
    <property type="term" value="P:'de novo' UMP biosynthetic process"/>
    <property type="evidence" value="ECO:0007669"/>
    <property type="project" value="UniProtKB-UniRule"/>
</dbReference>
<dbReference type="PANTHER" id="PTHR19278:SF9">
    <property type="entry name" value="URIDINE 5'-MONOPHOSPHATE SYNTHASE"/>
    <property type="match status" value="1"/>
</dbReference>
<dbReference type="CDD" id="cd06223">
    <property type="entry name" value="PRTases_typeI"/>
    <property type="match status" value="1"/>
</dbReference>
<keyword evidence="9" id="KW-1185">Reference proteome</keyword>
<name>A0A3S9N0T8_9FLAO</name>
<dbReference type="HAMAP" id="MF_01208">
    <property type="entry name" value="PyrE"/>
    <property type="match status" value="1"/>
</dbReference>
<feature type="domain" description="Phosphoribosyltransferase" evidence="7">
    <location>
        <begin position="60"/>
        <end position="156"/>
    </location>
</feature>
<dbReference type="GO" id="GO:0004588">
    <property type="term" value="F:orotate phosphoribosyltransferase activity"/>
    <property type="evidence" value="ECO:0007669"/>
    <property type="project" value="UniProtKB-UniRule"/>
</dbReference>
<comment type="subunit">
    <text evidence="6">Homodimer.</text>
</comment>
<feature type="binding site" evidence="6">
    <location>
        <position position="130"/>
    </location>
    <ligand>
        <name>orotate</name>
        <dbReference type="ChEBI" id="CHEBI:30839"/>
    </ligand>
</feature>
<proteinExistence type="inferred from homology"/>
<dbReference type="OrthoDB" id="9802134at2"/>
<reference evidence="8 9" key="1">
    <citation type="submission" date="2018-12" db="EMBL/GenBank/DDBJ databases">
        <title>Complete genome of Nonlabens sp. MJ115.</title>
        <authorList>
            <person name="Choi H.S."/>
            <person name="Jung J."/>
        </authorList>
    </citation>
    <scope>NUCLEOTIDE SEQUENCE [LARGE SCALE GENOMIC DNA]</scope>
    <source>
        <strain evidence="8 9">MJ115</strain>
    </source>
</reference>
<dbReference type="GO" id="GO:0000287">
    <property type="term" value="F:magnesium ion binding"/>
    <property type="evidence" value="ECO:0007669"/>
    <property type="project" value="UniProtKB-UniRule"/>
</dbReference>
<dbReference type="RefSeq" id="WP_126448735.1">
    <property type="nucleotide sequence ID" value="NZ_CP034549.1"/>
</dbReference>
<feature type="binding site" description="in other chain" evidence="6">
    <location>
        <begin position="126"/>
        <end position="134"/>
    </location>
    <ligand>
        <name>5-phospho-alpha-D-ribose 1-diphosphate</name>
        <dbReference type="ChEBI" id="CHEBI:58017"/>
        <note>ligand shared between dimeric partners</note>
    </ligand>
</feature>
<evidence type="ECO:0000313" key="8">
    <source>
        <dbReference type="EMBL" id="AZQ45027.1"/>
    </source>
</evidence>
<comment type="function">
    <text evidence="6">Catalyzes the transfer of a ribosyl phosphate group from 5-phosphoribose 1-diphosphate to orotate, leading to the formation of orotidine monophosphate (OMP).</text>
</comment>
<keyword evidence="4 6" id="KW-0808">Transferase</keyword>
<dbReference type="PANTHER" id="PTHR19278">
    <property type="entry name" value="OROTATE PHOSPHORIBOSYLTRANSFERASE"/>
    <property type="match status" value="1"/>
</dbReference>